<dbReference type="GO" id="GO:0071897">
    <property type="term" value="P:DNA biosynthetic process"/>
    <property type="evidence" value="ECO:0007669"/>
    <property type="project" value="UniProtKB-ARBA"/>
</dbReference>
<dbReference type="OrthoDB" id="112267at2759"/>
<protein>
    <recommendedName>
        <fullName evidence="4">Transposon Ty3-I Gag-Pol polyprotein</fullName>
    </recommendedName>
</protein>
<comment type="caution">
    <text evidence="2">The sequence shown here is derived from an EMBL/GenBank/DDBJ whole genome shotgun (WGS) entry which is preliminary data.</text>
</comment>
<dbReference type="PANTHER" id="PTHR24559:SF444">
    <property type="entry name" value="REVERSE TRANSCRIPTASE DOMAIN-CONTAINING PROTEIN"/>
    <property type="match status" value="1"/>
</dbReference>
<evidence type="ECO:0000313" key="3">
    <source>
        <dbReference type="Proteomes" id="UP000499080"/>
    </source>
</evidence>
<keyword evidence="3" id="KW-1185">Reference proteome</keyword>
<sequence>MPDCSEKVNPDEQPYVYPHEQRRVKPKDPKVEPNDPDPDKAHHQHLRGKCKKLRCNCKGLNDSDVGGCNMTQHKNNTDNHPPIKQYPRRLSLSKKEEVESLVKKMVDNGIIEESSGPWASPIVLIKKKDGSPRFCVDNY</sequence>
<proteinExistence type="predicted"/>
<accession>A0A4Y2GCV2</accession>
<evidence type="ECO:0000256" key="1">
    <source>
        <dbReference type="SAM" id="MobiDB-lite"/>
    </source>
</evidence>
<dbReference type="EMBL" id="BGPR01001328">
    <property type="protein sequence ID" value="GBM51211.1"/>
    <property type="molecule type" value="Genomic_DNA"/>
</dbReference>
<feature type="region of interest" description="Disordered" evidence="1">
    <location>
        <begin position="1"/>
        <end position="45"/>
    </location>
</feature>
<dbReference type="AlphaFoldDB" id="A0A4Y2GCV2"/>
<dbReference type="InterPro" id="IPR053134">
    <property type="entry name" value="RNA-dir_DNA_polymerase"/>
</dbReference>
<evidence type="ECO:0008006" key="4">
    <source>
        <dbReference type="Google" id="ProtNLM"/>
    </source>
</evidence>
<dbReference type="PANTHER" id="PTHR24559">
    <property type="entry name" value="TRANSPOSON TY3-I GAG-POL POLYPROTEIN"/>
    <property type="match status" value="1"/>
</dbReference>
<dbReference type="SUPFAM" id="SSF56672">
    <property type="entry name" value="DNA/RNA polymerases"/>
    <property type="match status" value="1"/>
</dbReference>
<dbReference type="InterPro" id="IPR043502">
    <property type="entry name" value="DNA/RNA_pol_sf"/>
</dbReference>
<dbReference type="Gene3D" id="3.10.10.10">
    <property type="entry name" value="HIV Type 1 Reverse Transcriptase, subunit A, domain 1"/>
    <property type="match status" value="1"/>
</dbReference>
<feature type="compositionally biased region" description="Basic and acidic residues" evidence="1">
    <location>
        <begin position="1"/>
        <end position="10"/>
    </location>
</feature>
<organism evidence="2 3">
    <name type="scientific">Araneus ventricosus</name>
    <name type="common">Orbweaver spider</name>
    <name type="synonym">Epeira ventricosa</name>
    <dbReference type="NCBI Taxonomy" id="182803"/>
    <lineage>
        <taxon>Eukaryota</taxon>
        <taxon>Metazoa</taxon>
        <taxon>Ecdysozoa</taxon>
        <taxon>Arthropoda</taxon>
        <taxon>Chelicerata</taxon>
        <taxon>Arachnida</taxon>
        <taxon>Araneae</taxon>
        <taxon>Araneomorphae</taxon>
        <taxon>Entelegynae</taxon>
        <taxon>Araneoidea</taxon>
        <taxon>Araneidae</taxon>
        <taxon>Araneus</taxon>
    </lineage>
</organism>
<name>A0A4Y2GCV2_ARAVE</name>
<gene>
    <name evidence="2" type="ORF">AVEN_85930_2</name>
</gene>
<feature type="compositionally biased region" description="Basic and acidic residues" evidence="1">
    <location>
        <begin position="19"/>
        <end position="41"/>
    </location>
</feature>
<dbReference type="Proteomes" id="UP000499080">
    <property type="component" value="Unassembled WGS sequence"/>
</dbReference>
<evidence type="ECO:0000313" key="2">
    <source>
        <dbReference type="EMBL" id="GBM51211.1"/>
    </source>
</evidence>
<reference evidence="2 3" key="1">
    <citation type="journal article" date="2019" name="Sci. Rep.">
        <title>Orb-weaving spider Araneus ventricosus genome elucidates the spidroin gene catalogue.</title>
        <authorList>
            <person name="Kono N."/>
            <person name="Nakamura H."/>
            <person name="Ohtoshi R."/>
            <person name="Moran D.A.P."/>
            <person name="Shinohara A."/>
            <person name="Yoshida Y."/>
            <person name="Fujiwara M."/>
            <person name="Mori M."/>
            <person name="Tomita M."/>
            <person name="Arakawa K."/>
        </authorList>
    </citation>
    <scope>NUCLEOTIDE SEQUENCE [LARGE SCALE GENOMIC DNA]</scope>
</reference>